<feature type="domain" description="Ig-like" evidence="3">
    <location>
        <begin position="270"/>
        <end position="347"/>
    </location>
</feature>
<dbReference type="PROSITE" id="PS50835">
    <property type="entry name" value="IG_LIKE"/>
    <property type="match status" value="8"/>
</dbReference>
<dbReference type="PANTHER" id="PTHR44170">
    <property type="entry name" value="PROTEIN SIDEKICK"/>
    <property type="match status" value="1"/>
</dbReference>
<dbReference type="AlphaFoldDB" id="W7UAW3"/>
<name>W7UAW3_RUMFL</name>
<gene>
    <name evidence="4" type="ORF">RF007C_12700</name>
</gene>
<dbReference type="Pfam" id="PF13573">
    <property type="entry name" value="SprB"/>
    <property type="match status" value="2"/>
</dbReference>
<feature type="domain" description="Ig-like" evidence="3">
    <location>
        <begin position="538"/>
        <end position="593"/>
    </location>
</feature>
<feature type="domain" description="Ig-like" evidence="3">
    <location>
        <begin position="603"/>
        <end position="670"/>
    </location>
</feature>
<evidence type="ECO:0000313" key="5">
    <source>
        <dbReference type="Proteomes" id="UP000019365"/>
    </source>
</evidence>
<reference evidence="4 5" key="1">
    <citation type="journal article" date="2014" name="PLoS ONE">
        <title>Rumen cellulosomics: divergent fiber-degrading strategies revealed by comparative genome-wide analysis of six ruminococcal strains.</title>
        <authorList>
            <person name="Dassa B."/>
            <person name="Borovok I."/>
            <person name="Ruimy-Israeli V."/>
            <person name="Lamed R."/>
            <person name="Flint H.J."/>
            <person name="Duncan S.H."/>
            <person name="Henrissat B."/>
            <person name="Coutinho P."/>
            <person name="Morrison M."/>
            <person name="Mosoni P."/>
            <person name="Yeoman C.J."/>
            <person name="White B.A."/>
            <person name="Bayer E.A."/>
        </authorList>
    </citation>
    <scope>NUCLEOTIDE SEQUENCE [LARGE SCALE GENOMIC DNA]</scope>
    <source>
        <strain evidence="4 5">007c</strain>
    </source>
</reference>
<dbReference type="SUPFAM" id="SSF48726">
    <property type="entry name" value="Immunoglobulin"/>
    <property type="match status" value="7"/>
</dbReference>
<dbReference type="GO" id="GO:0098609">
    <property type="term" value="P:cell-cell adhesion"/>
    <property type="evidence" value="ECO:0007669"/>
    <property type="project" value="TreeGrafter"/>
</dbReference>
<evidence type="ECO:0000259" key="3">
    <source>
        <dbReference type="PROSITE" id="PS50835"/>
    </source>
</evidence>
<feature type="domain" description="Ig-like" evidence="3">
    <location>
        <begin position="763"/>
        <end position="877"/>
    </location>
</feature>
<keyword evidence="5" id="KW-1185">Reference proteome</keyword>
<dbReference type="InterPro" id="IPR007110">
    <property type="entry name" value="Ig-like_dom"/>
</dbReference>
<protein>
    <submittedName>
        <fullName evidence="4">Tail protein</fullName>
    </submittedName>
</protein>
<sequence length="889" mass="95440">MYYDETEYELDPAEDDTDVQILLKKGDISVSVTNDEDAYIIRYGESVELGVTATGGFGNLSYQWLKDGAAVSGATSPTYTASEVGKYTCRVTDNSGFKVTSTVVNVVSTLSFTKLPDDVYIAEGGSAEMSVEISGGLAPYTYQWYKDGTAIAGSGSATCTVTSAGRYNCKVTDSLGQEITGRYGNVYIADKLVLTTDLSYREIMPASGVVLKVYAKGGHGTYSYQWYKDGTAVSGATNQSYGAATSGNYYCIITDNSGQSVKSRTCEVIAKLAVTSQPQSQTVANGKSAALAVSVSGGKTPYTYQWYRNGMGLGGATSKTYNATCSGNYYCLIKDNSGQSVYSNTVTVTVASAVTISSQTQNYPSVTSNGSTKLFVNATGGYGTLKYQWYKGGTAISGATSSTYTATAAGNYYCIIKDSLGQSVTSSTITVVNAITISSQTQSYRILASGGSSTLSVTATGGYGTLKYQWYKGGTAISGATSRTYSATAAGTYYCKITDSAGQIKSSANIIVVNKLGISSQSGNITINDGCYTTLSVCMTGGYGTLKYQWYKDGSAVSGATSRTYSTKAAGRYYCVITDQAGQSVTSTTKVVTVITYRITKQPQSGVIASDNGYKLSVTVAGGTSPYKYTWRKDGVYIGSTATLTVYDAGRYYCTITDANGKSLTSDTATLIKNYLRFTNTFPTYATKEGSYYHLKASAAGGSGKYYYYYWQKLAAGSSEWVYTDCHDSELYVYAGTSKGDRYRCCITCEHSYEPGYAYLWGPTIYMADPMKLTNSSSYGSSTGTLTVKGSEGFGPYTVKWYKTTKEHEYLTGTLVSSYSVSSISAINYTVYKSKTTSGTYKEEYYTGYYGGWKTRTIDNGDVYKCEITDATGTKVTSERFYVYKSFFN</sequence>
<keyword evidence="2" id="KW-1015">Disulfide bond</keyword>
<dbReference type="GO" id="GO:0016020">
    <property type="term" value="C:membrane"/>
    <property type="evidence" value="ECO:0007669"/>
    <property type="project" value="UniProtKB-SubCell"/>
</dbReference>
<accession>W7UAW3</accession>
<feature type="domain" description="Ig-like" evidence="3">
    <location>
        <begin position="44"/>
        <end position="105"/>
    </location>
</feature>
<dbReference type="Gene3D" id="2.60.40.10">
    <property type="entry name" value="Immunoglobulins"/>
    <property type="match status" value="8"/>
</dbReference>
<comment type="caution">
    <text evidence="4">The sequence shown here is derived from an EMBL/GenBank/DDBJ whole genome shotgun (WGS) entry which is preliminary data.</text>
</comment>
<feature type="domain" description="Ig-like" evidence="3">
    <location>
        <begin position="110"/>
        <end position="180"/>
    </location>
</feature>
<feature type="domain" description="Ig-like" evidence="3">
    <location>
        <begin position="433"/>
        <end position="511"/>
    </location>
</feature>
<dbReference type="EMBL" id="ATAX01000036">
    <property type="protein sequence ID" value="EWM52196.1"/>
    <property type="molecule type" value="Genomic_DNA"/>
</dbReference>
<organism evidence="4 5">
    <name type="scientific">Ruminococcus flavefaciens 007c</name>
    <dbReference type="NCBI Taxonomy" id="1341157"/>
    <lineage>
        <taxon>Bacteria</taxon>
        <taxon>Bacillati</taxon>
        <taxon>Bacillota</taxon>
        <taxon>Clostridia</taxon>
        <taxon>Eubacteriales</taxon>
        <taxon>Oscillospiraceae</taxon>
        <taxon>Ruminococcus</taxon>
    </lineage>
</organism>
<evidence type="ECO:0000256" key="1">
    <source>
        <dbReference type="ARBA" id="ARBA00022737"/>
    </source>
</evidence>
<feature type="domain" description="Ig-like" evidence="3">
    <location>
        <begin position="352"/>
        <end position="430"/>
    </location>
</feature>
<dbReference type="InterPro" id="IPR013783">
    <property type="entry name" value="Ig-like_fold"/>
</dbReference>
<dbReference type="PATRIC" id="fig|1341157.4.peg.2968"/>
<evidence type="ECO:0000256" key="2">
    <source>
        <dbReference type="ARBA" id="ARBA00023157"/>
    </source>
</evidence>
<proteinExistence type="predicted"/>
<dbReference type="Proteomes" id="UP000019365">
    <property type="component" value="Unassembled WGS sequence"/>
</dbReference>
<dbReference type="InterPro" id="IPR003599">
    <property type="entry name" value="Ig_sub"/>
</dbReference>
<evidence type="ECO:0000313" key="4">
    <source>
        <dbReference type="EMBL" id="EWM52196.1"/>
    </source>
</evidence>
<dbReference type="eggNOG" id="COG1520">
    <property type="taxonomic scope" value="Bacteria"/>
</dbReference>
<dbReference type="InterPro" id="IPR036179">
    <property type="entry name" value="Ig-like_dom_sf"/>
</dbReference>
<dbReference type="InterPro" id="IPR025667">
    <property type="entry name" value="SprB_repeat"/>
</dbReference>
<keyword evidence="1" id="KW-0677">Repeat</keyword>
<dbReference type="SMART" id="SM00409">
    <property type="entry name" value="IG"/>
    <property type="match status" value="5"/>
</dbReference>
<dbReference type="PANTHER" id="PTHR44170:SF6">
    <property type="entry name" value="CONTACTIN"/>
    <property type="match status" value="1"/>
</dbReference>